<dbReference type="PANTHER" id="PTHR42930:SF3">
    <property type="entry name" value="PHOSPHATE-SPECIFIC TRANSPORT SYSTEM ACCESSORY PROTEIN PHOU"/>
    <property type="match status" value="1"/>
</dbReference>
<dbReference type="PANTHER" id="PTHR42930">
    <property type="entry name" value="PHOSPHATE-SPECIFIC TRANSPORT SYSTEM ACCESSORY PROTEIN PHOU"/>
    <property type="match status" value="1"/>
</dbReference>
<proteinExistence type="predicted"/>
<dbReference type="GO" id="GO:0045936">
    <property type="term" value="P:negative regulation of phosphate metabolic process"/>
    <property type="evidence" value="ECO:0007669"/>
    <property type="project" value="InterPro"/>
</dbReference>
<dbReference type="GO" id="GO:0030643">
    <property type="term" value="P:intracellular phosphate ion homeostasis"/>
    <property type="evidence" value="ECO:0007669"/>
    <property type="project" value="InterPro"/>
</dbReference>
<dbReference type="KEGG" id="erz:ER308_17305"/>
<dbReference type="EMBL" id="CP036402">
    <property type="protein sequence ID" value="QBI21154.1"/>
    <property type="molecule type" value="Genomic_DNA"/>
</dbReference>
<evidence type="ECO:0000313" key="2">
    <source>
        <dbReference type="EMBL" id="QBI21154.1"/>
    </source>
</evidence>
<protein>
    <submittedName>
        <fullName evidence="2">Phosphate uptake regulator PhoU</fullName>
    </submittedName>
</protein>
<keyword evidence="3" id="KW-1185">Reference proteome</keyword>
<sequence>MADHPDPLDWLEAERLEAGGSRVAFRQQLGDIDRLLIDLGERVAGQIEPVTRAFLEGDAYRMGDQVASRRAVDRGCEQLEEACYVLLARQQPVAGDLRHVVAVLRSVQDVQRSGNLLQHVGQSLQWVHPPSLSAELRETIGQLGEVSAQVFSGGVAAWRDEDPLAASELMRADDQADLLQQYLLTELYTGHQSVEEAVSLALIARYYERIADHGVEMARQLSYRVTGERPSDPEGDRPPL</sequence>
<name>A0A411YIN2_9ACTN</name>
<dbReference type="SUPFAM" id="SSF109755">
    <property type="entry name" value="PhoU-like"/>
    <property type="match status" value="1"/>
</dbReference>
<dbReference type="Proteomes" id="UP000291469">
    <property type="component" value="Chromosome"/>
</dbReference>
<reference evidence="2 3" key="1">
    <citation type="submission" date="2019-01" db="EMBL/GenBank/DDBJ databases">
        <title>Egibacter rhizosphaerae EGI 80759T.</title>
        <authorList>
            <person name="Chen D.-D."/>
            <person name="Tian Y."/>
            <person name="Jiao J.-Y."/>
            <person name="Zhang X.-T."/>
            <person name="Zhang Y.-G."/>
            <person name="Zhang Y."/>
            <person name="Xiao M."/>
            <person name="Shu W.-S."/>
            <person name="Li W.-J."/>
        </authorList>
    </citation>
    <scope>NUCLEOTIDE SEQUENCE [LARGE SCALE GENOMIC DNA]</scope>
    <source>
        <strain evidence="2 3">EGI 80759</strain>
    </source>
</reference>
<dbReference type="InterPro" id="IPR038078">
    <property type="entry name" value="PhoU-like_sf"/>
</dbReference>
<dbReference type="InterPro" id="IPR028366">
    <property type="entry name" value="PhoU"/>
</dbReference>
<gene>
    <name evidence="2" type="ORF">ER308_17305</name>
</gene>
<dbReference type="AlphaFoldDB" id="A0A411YIN2"/>
<organism evidence="2 3">
    <name type="scientific">Egibacter rhizosphaerae</name>
    <dbReference type="NCBI Taxonomy" id="1670831"/>
    <lineage>
        <taxon>Bacteria</taxon>
        <taxon>Bacillati</taxon>
        <taxon>Actinomycetota</taxon>
        <taxon>Nitriliruptoria</taxon>
        <taxon>Egibacterales</taxon>
        <taxon>Egibacteraceae</taxon>
        <taxon>Egibacter</taxon>
    </lineage>
</organism>
<evidence type="ECO:0000259" key="1">
    <source>
        <dbReference type="Pfam" id="PF01895"/>
    </source>
</evidence>
<feature type="domain" description="PhoU" evidence="1">
    <location>
        <begin position="142"/>
        <end position="220"/>
    </location>
</feature>
<dbReference type="RefSeq" id="WP_131156147.1">
    <property type="nucleotide sequence ID" value="NZ_CP036402.1"/>
</dbReference>
<feature type="domain" description="PhoU" evidence="1">
    <location>
        <begin position="37"/>
        <end position="122"/>
    </location>
</feature>
<dbReference type="OrthoDB" id="9814256at2"/>
<accession>A0A411YIN2</accession>
<dbReference type="InterPro" id="IPR026022">
    <property type="entry name" value="PhoU_dom"/>
</dbReference>
<evidence type="ECO:0000313" key="3">
    <source>
        <dbReference type="Proteomes" id="UP000291469"/>
    </source>
</evidence>
<dbReference type="Pfam" id="PF01895">
    <property type="entry name" value="PhoU"/>
    <property type="match status" value="2"/>
</dbReference>
<dbReference type="Gene3D" id="1.20.58.220">
    <property type="entry name" value="Phosphate transport system protein phou homolog 2, domain 2"/>
    <property type="match status" value="1"/>
</dbReference>